<dbReference type="Gene3D" id="2.60.40.10">
    <property type="entry name" value="Immunoglobulins"/>
    <property type="match status" value="3"/>
</dbReference>
<dbReference type="InterPro" id="IPR012334">
    <property type="entry name" value="Pectin_lyas_fold"/>
</dbReference>
<evidence type="ECO:0000259" key="4">
    <source>
        <dbReference type="SMART" id="SM00722"/>
    </source>
</evidence>
<dbReference type="Proteomes" id="UP000740329">
    <property type="component" value="Unassembled WGS sequence"/>
</dbReference>
<dbReference type="EMBL" id="JAGGMV010000011">
    <property type="protein sequence ID" value="MBP2202246.1"/>
    <property type="molecule type" value="Genomic_DNA"/>
</dbReference>
<dbReference type="InterPro" id="IPR051550">
    <property type="entry name" value="SCF-Subunits/Alg-Epimerases"/>
</dbReference>
<dbReference type="PANTHER" id="PTHR22990">
    <property type="entry name" value="F-BOX ONLY PROTEIN"/>
    <property type="match status" value="1"/>
</dbReference>
<dbReference type="Pfam" id="PF17957">
    <property type="entry name" value="Big_7"/>
    <property type="match status" value="1"/>
</dbReference>
<evidence type="ECO:0000313" key="6">
    <source>
        <dbReference type="Proteomes" id="UP000740329"/>
    </source>
</evidence>
<organism evidence="5 6">
    <name type="scientific">Methanococcus voltae</name>
    <dbReference type="NCBI Taxonomy" id="2188"/>
    <lineage>
        <taxon>Archaea</taxon>
        <taxon>Methanobacteriati</taxon>
        <taxon>Methanobacteriota</taxon>
        <taxon>Methanomada group</taxon>
        <taxon>Methanococci</taxon>
        <taxon>Methanococcales</taxon>
        <taxon>Methanococcaceae</taxon>
        <taxon>Methanococcus</taxon>
    </lineage>
</organism>
<reference evidence="5" key="1">
    <citation type="submission" date="2021-03" db="EMBL/GenBank/DDBJ databases">
        <title>Genomic Encyclopedia of Type Strains, Phase IV (KMG-V): Genome sequencing to study the core and pangenomes of soil and plant-associated prokaryotes.</title>
        <authorList>
            <person name="Whitman W."/>
        </authorList>
    </citation>
    <scope>NUCLEOTIDE SEQUENCE</scope>
    <source>
        <strain evidence="5">C4</strain>
    </source>
</reference>
<dbReference type="RefSeq" id="WP_209591755.1">
    <property type="nucleotide sequence ID" value="NZ_JAGGMV010000011.1"/>
</dbReference>
<evidence type="ECO:0000313" key="5">
    <source>
        <dbReference type="EMBL" id="MBP2202246.1"/>
    </source>
</evidence>
<dbReference type="InterPro" id="IPR006633">
    <property type="entry name" value="Carb-bd_sugar_hydrolysis-dom"/>
</dbReference>
<evidence type="ECO:0000256" key="3">
    <source>
        <dbReference type="ARBA" id="ARBA00022786"/>
    </source>
</evidence>
<dbReference type="InterPro" id="IPR011050">
    <property type="entry name" value="Pectin_lyase_fold/virulence"/>
</dbReference>
<dbReference type="SUPFAM" id="SSF51126">
    <property type="entry name" value="Pectin lyase-like"/>
    <property type="match status" value="2"/>
</dbReference>
<feature type="domain" description="Carbohydrate-binding/sugar hydrolysis" evidence="4">
    <location>
        <begin position="152"/>
        <end position="297"/>
    </location>
</feature>
<dbReference type="InterPro" id="IPR013783">
    <property type="entry name" value="Ig-like_fold"/>
</dbReference>
<name>A0A8J7UVB5_METVO</name>
<proteinExistence type="predicted"/>
<feature type="domain" description="Carbohydrate-binding/sugar hydrolysis" evidence="4">
    <location>
        <begin position="313"/>
        <end position="429"/>
    </location>
</feature>
<feature type="domain" description="Carbohydrate-binding/sugar hydrolysis" evidence="4">
    <location>
        <begin position="14"/>
        <end position="136"/>
    </location>
</feature>
<dbReference type="Pfam" id="PF13229">
    <property type="entry name" value="Beta_helix"/>
    <property type="match status" value="2"/>
</dbReference>
<dbReference type="Gene3D" id="2.160.20.10">
    <property type="entry name" value="Single-stranded right-handed beta-helix, Pectin lyase-like"/>
    <property type="match status" value="3"/>
</dbReference>
<dbReference type="InterPro" id="IPR006626">
    <property type="entry name" value="PbH1"/>
</dbReference>
<protein>
    <submittedName>
        <fullName evidence="5">Parallel beta-helix repeat protein</fullName>
    </submittedName>
</protein>
<comment type="pathway">
    <text evidence="1">Protein modification; protein ubiquitination.</text>
</comment>
<dbReference type="PANTHER" id="PTHR22990:SF15">
    <property type="entry name" value="F-BOX ONLY PROTEIN 10"/>
    <property type="match status" value="1"/>
</dbReference>
<dbReference type="AlphaFoldDB" id="A0A8J7UVB5"/>
<dbReference type="InterPro" id="IPR039448">
    <property type="entry name" value="Beta_helix"/>
</dbReference>
<gene>
    <name evidence="5" type="ORF">J3E07_001687</name>
</gene>
<sequence length="963" mass="105780">ANNVTIKNFNISNVGRGIGIGNSNNVTIINNTIINNSNGIRISNSNNNSIINNNVSSNSVNGIYLITGSNNNSIINNNISSNKEYGIHSSDDSNGLIITNNTISLNKYGIDLQTLDNTTITSNTIVSNIDSGIDLYHVYNTKIMDNNISLNKNYGILIAEITNISIINNTINSNTESGIHMYLVAGIINIINNTVTSNTVNGIYLQNIDNANIINNTVNSNNRYGIYNYNSNNNKIENNTVNSNNRYGIYMSSSGNSNIINNTINSNTQYGIYNYNSDNNKIENNTANLNEYGIYMKYCEYCTLKNNSVNSNNFDGISLYQSCNNSVINNTVNSNTQYGIYTYWAYYNSILNNTVNSNTQYGIYLSNANNNTIIGNIFNNTANIGLSSCGLNYWNTTKEKGGGNTWVTPTGTGFSETHPDTNNDGFCDEIYDISKGNIDYLAKYIDTTGPIITVHSPANKSIFTKNSFKVNITAVDSSGVDKIVSELYGTWNVTLSKHSNIYYVGYSNLYDGNHSLKFYAFDNLGHRSVKKLWVVVYTKAPEITINNPINNKVYNTSDIFINATATDAIGIKEVMANINGTNITMNINNSYYTLRKNLADDKYSLKVYAEDNAGNKSVTDEITFSVDTTAPTITLNSPIGLQNKANITINATVTDSTGIKSVMAELNGENNTLTLTDGYYIVNKTLMDNNYALKIYAIDNVDNKAVTPVSVFKVDTTAPYITINSPNGTLKTDKFLINVSSYEGLVTSGIKEVIANINNENITLTKTGDYYLAEKTLNDGTYLLNVTSIDNANNSNSTSTTFTIDTYVPSSSNNNRRRTIDASDSIESKSLRRTVSDSKIVYGSNFDKQLANSLKENTYSDDTEIDGDTIILGGPVSNRIANQYNDRFTIPVTNDNPGTNRGIIQVISIPSGSSSIVQSYKLIYIAGSDRLGTEAALKYFETLTELPDEPITVEWVDGKSVLV</sequence>
<dbReference type="SMART" id="SM00722">
    <property type="entry name" value="CASH"/>
    <property type="match status" value="3"/>
</dbReference>
<dbReference type="NCBIfam" id="TIGR03804">
    <property type="entry name" value="para_beta_helix"/>
    <property type="match status" value="6"/>
</dbReference>
<accession>A0A8J7UVB5</accession>
<feature type="non-terminal residue" evidence="5">
    <location>
        <position position="1"/>
    </location>
</feature>
<comment type="caution">
    <text evidence="5">The sequence shown here is derived from an EMBL/GenBank/DDBJ whole genome shotgun (WGS) entry which is preliminary data.</text>
</comment>
<keyword evidence="2" id="KW-0677">Repeat</keyword>
<dbReference type="SMART" id="SM00710">
    <property type="entry name" value="PbH1"/>
    <property type="match status" value="17"/>
</dbReference>
<evidence type="ECO:0000256" key="1">
    <source>
        <dbReference type="ARBA" id="ARBA00004906"/>
    </source>
</evidence>
<evidence type="ECO:0000256" key="2">
    <source>
        <dbReference type="ARBA" id="ARBA00022737"/>
    </source>
</evidence>
<keyword evidence="3" id="KW-0833">Ubl conjugation pathway</keyword>
<dbReference type="InterPro" id="IPR022441">
    <property type="entry name" value="Para_beta_helix_rpt-2"/>
</dbReference>